<proteinExistence type="predicted"/>
<comment type="caution">
    <text evidence="7">The sequence shown here is derived from an EMBL/GenBank/DDBJ whole genome shotgun (WGS) entry which is preliminary data.</text>
</comment>
<dbReference type="CDD" id="cd07398">
    <property type="entry name" value="MPP_YbbF-LpxH"/>
    <property type="match status" value="1"/>
</dbReference>
<dbReference type="EMBL" id="JAJKFW010000020">
    <property type="protein sequence ID" value="MCC9642409.1"/>
    <property type="molecule type" value="Genomic_DNA"/>
</dbReference>
<keyword evidence="4" id="KW-0472">Membrane</keyword>
<dbReference type="SUPFAM" id="SSF56300">
    <property type="entry name" value="Metallo-dependent phosphatases"/>
    <property type="match status" value="1"/>
</dbReference>
<keyword evidence="3" id="KW-0479">Metal-binding</keyword>
<evidence type="ECO:0000256" key="3">
    <source>
        <dbReference type="ARBA" id="ARBA00022723"/>
    </source>
</evidence>
<dbReference type="Gene3D" id="3.60.21.10">
    <property type="match status" value="1"/>
</dbReference>
<evidence type="ECO:0000256" key="4">
    <source>
        <dbReference type="ARBA" id="ARBA00023136"/>
    </source>
</evidence>
<accession>A0ABS8NFS0</accession>
<evidence type="ECO:0000256" key="5">
    <source>
        <dbReference type="ARBA" id="ARBA00023211"/>
    </source>
</evidence>
<evidence type="ECO:0000256" key="1">
    <source>
        <dbReference type="ARBA" id="ARBA00022475"/>
    </source>
</evidence>
<dbReference type="RefSeq" id="WP_230273215.1">
    <property type="nucleotide sequence ID" value="NZ_JAJKFW010000020.1"/>
</dbReference>
<dbReference type="PANTHER" id="PTHR34990:SF2">
    <property type="entry name" value="BLL8164 PROTEIN"/>
    <property type="match status" value="1"/>
</dbReference>
<evidence type="ECO:0000259" key="6">
    <source>
        <dbReference type="Pfam" id="PF00149"/>
    </source>
</evidence>
<dbReference type="InterPro" id="IPR004843">
    <property type="entry name" value="Calcineurin-like_PHP"/>
</dbReference>
<sequence length="366" mass="41839">MNRFRLSLLWGSTFGLSGYPDGQHVELHLTYWISLLITFLPNSSTSVRPPRRRRIGRFTRSGRKSAAAGSSCHTPATRTIRSIFISDVHLGLRHAQAERLIEFLSHHSPEHLFLVGDFIDARVLHMHPYWPPVYDRLFNRLAELAEEGTAIRYTPGNHDDYLRHVDWSTVSKSDDVCVREQFVHETVDGRRVVVLHGDQFDKVERQAHWLSLFGTFLYTLLLTADRAINRVLKSLRMKPRRISRYLKQNTKRIVQWVSGFQAKVRQHAAENECDVIVCGHIHIPTVRRLSPASESPDAKRPLYFNLGDWVENATGMVEYENGELELINFDNADRIPAPSADQPSRATDQLTPRAAAIKDHLLAGVV</sequence>
<keyword evidence="2" id="KW-0997">Cell inner membrane</keyword>
<gene>
    <name evidence="7" type="ORF">LOC71_09000</name>
</gene>
<keyword evidence="8" id="KW-1185">Reference proteome</keyword>
<evidence type="ECO:0000313" key="7">
    <source>
        <dbReference type="EMBL" id="MCC9642409.1"/>
    </source>
</evidence>
<name>A0ABS8NFS0_9BACT</name>
<organism evidence="7 8">
    <name type="scientific">Rhodopirellula halodulae</name>
    <dbReference type="NCBI Taxonomy" id="2894198"/>
    <lineage>
        <taxon>Bacteria</taxon>
        <taxon>Pseudomonadati</taxon>
        <taxon>Planctomycetota</taxon>
        <taxon>Planctomycetia</taxon>
        <taxon>Pirellulales</taxon>
        <taxon>Pirellulaceae</taxon>
        <taxon>Rhodopirellula</taxon>
    </lineage>
</organism>
<reference evidence="7" key="1">
    <citation type="submission" date="2021-11" db="EMBL/GenBank/DDBJ databases">
        <title>Genome sequence.</title>
        <authorList>
            <person name="Sun Q."/>
        </authorList>
    </citation>
    <scope>NUCLEOTIDE SEQUENCE</scope>
    <source>
        <strain evidence="7">JC740</strain>
    </source>
</reference>
<evidence type="ECO:0000313" key="8">
    <source>
        <dbReference type="Proteomes" id="UP001430306"/>
    </source>
</evidence>
<feature type="domain" description="Calcineurin-like phosphoesterase" evidence="6">
    <location>
        <begin position="81"/>
        <end position="284"/>
    </location>
</feature>
<keyword evidence="1" id="KW-1003">Cell membrane</keyword>
<dbReference type="PANTHER" id="PTHR34990">
    <property type="entry name" value="UDP-2,3-DIACYLGLUCOSAMINE HYDROLASE-RELATED"/>
    <property type="match status" value="1"/>
</dbReference>
<dbReference type="InterPro" id="IPR029052">
    <property type="entry name" value="Metallo-depent_PP-like"/>
</dbReference>
<protein>
    <submittedName>
        <fullName evidence="7">UDP-2,3-diacylglucosamine diphosphatase</fullName>
    </submittedName>
</protein>
<keyword evidence="5" id="KW-0464">Manganese</keyword>
<dbReference type="Proteomes" id="UP001430306">
    <property type="component" value="Unassembled WGS sequence"/>
</dbReference>
<dbReference type="Pfam" id="PF00149">
    <property type="entry name" value="Metallophos"/>
    <property type="match status" value="1"/>
</dbReference>
<evidence type="ECO:0000256" key="2">
    <source>
        <dbReference type="ARBA" id="ARBA00022519"/>
    </source>
</evidence>
<dbReference type="InterPro" id="IPR043461">
    <property type="entry name" value="LpxH-like"/>
</dbReference>